<dbReference type="InterPro" id="IPR029052">
    <property type="entry name" value="Metallo-depent_PP-like"/>
</dbReference>
<proteinExistence type="predicted"/>
<dbReference type="PANTHER" id="PTHR12905">
    <property type="entry name" value="METALLOPHOSPHOESTERASE"/>
    <property type="match status" value="1"/>
</dbReference>
<feature type="domain" description="Calcineurin-like phosphoesterase" evidence="1">
    <location>
        <begin position="20"/>
        <end position="162"/>
    </location>
</feature>
<protein>
    <recommendedName>
        <fullName evidence="1">Calcineurin-like phosphoesterase domain-containing protein</fullName>
    </recommendedName>
</protein>
<gene>
    <name evidence="2" type="ORF">B0T24DRAFT_617166</name>
</gene>
<dbReference type="PANTHER" id="PTHR12905:SF0">
    <property type="entry name" value="CALCINEURIN-LIKE PHOSPHOESTERASE DOMAIN-CONTAINING PROTEIN"/>
    <property type="match status" value="1"/>
</dbReference>
<evidence type="ECO:0000313" key="3">
    <source>
        <dbReference type="Proteomes" id="UP001287356"/>
    </source>
</evidence>
<feature type="non-terminal residue" evidence="2">
    <location>
        <position position="1"/>
    </location>
</feature>
<dbReference type="EMBL" id="JAULSN010000003">
    <property type="protein sequence ID" value="KAK3375852.1"/>
    <property type="molecule type" value="Genomic_DNA"/>
</dbReference>
<comment type="caution">
    <text evidence="2">The sequence shown here is derived from an EMBL/GenBank/DDBJ whole genome shotgun (WGS) entry which is preliminary data.</text>
</comment>
<dbReference type="InterPro" id="IPR004843">
    <property type="entry name" value="Calcineurin-like_PHP"/>
</dbReference>
<dbReference type="AlphaFoldDB" id="A0AAE0N9L2"/>
<evidence type="ECO:0000259" key="1">
    <source>
        <dbReference type="Pfam" id="PF00149"/>
    </source>
</evidence>
<dbReference type="GO" id="GO:0016787">
    <property type="term" value="F:hydrolase activity"/>
    <property type="evidence" value="ECO:0007669"/>
    <property type="project" value="InterPro"/>
</dbReference>
<dbReference type="Pfam" id="PF00149">
    <property type="entry name" value="Metallophos"/>
    <property type="match status" value="1"/>
</dbReference>
<sequence>GVKTTFLLLSDTYAKNGVAVPDLPVDVAIHYGDLTDGSKIHEFETTLTLLRSIEAPLKIVIAGNHNFTLDKPVYREKADTTRRLFSIIPELMRKEYGNPGNIYRLISQEPEGIHFLNKGTYYFRLSNSTDLTIYISPFTPSIEADWGFYKVDVVITYGPPKGQLFAARGMEPSENPSHFTDIDNSTSSVIETLVIIEPR</sequence>
<dbReference type="SUPFAM" id="SSF56300">
    <property type="entry name" value="Metallo-dependent phosphatases"/>
    <property type="match status" value="1"/>
</dbReference>
<reference evidence="2" key="1">
    <citation type="journal article" date="2023" name="Mol. Phylogenet. Evol.">
        <title>Genome-scale phylogeny and comparative genomics of the fungal order Sordariales.</title>
        <authorList>
            <person name="Hensen N."/>
            <person name="Bonometti L."/>
            <person name="Westerberg I."/>
            <person name="Brannstrom I.O."/>
            <person name="Guillou S."/>
            <person name="Cros-Aarteil S."/>
            <person name="Calhoun S."/>
            <person name="Haridas S."/>
            <person name="Kuo A."/>
            <person name="Mondo S."/>
            <person name="Pangilinan J."/>
            <person name="Riley R."/>
            <person name="LaButti K."/>
            <person name="Andreopoulos B."/>
            <person name="Lipzen A."/>
            <person name="Chen C."/>
            <person name="Yan M."/>
            <person name="Daum C."/>
            <person name="Ng V."/>
            <person name="Clum A."/>
            <person name="Steindorff A."/>
            <person name="Ohm R.A."/>
            <person name="Martin F."/>
            <person name="Silar P."/>
            <person name="Natvig D.O."/>
            <person name="Lalanne C."/>
            <person name="Gautier V."/>
            <person name="Ament-Velasquez S.L."/>
            <person name="Kruys A."/>
            <person name="Hutchinson M.I."/>
            <person name="Powell A.J."/>
            <person name="Barry K."/>
            <person name="Miller A.N."/>
            <person name="Grigoriev I.V."/>
            <person name="Debuchy R."/>
            <person name="Gladieux P."/>
            <person name="Hiltunen Thoren M."/>
            <person name="Johannesson H."/>
        </authorList>
    </citation>
    <scope>NUCLEOTIDE SEQUENCE</scope>
    <source>
        <strain evidence="2">CBS 958.72</strain>
    </source>
</reference>
<accession>A0AAE0N9L2</accession>
<reference evidence="2" key="2">
    <citation type="submission" date="2023-06" db="EMBL/GenBank/DDBJ databases">
        <authorList>
            <consortium name="Lawrence Berkeley National Laboratory"/>
            <person name="Haridas S."/>
            <person name="Hensen N."/>
            <person name="Bonometti L."/>
            <person name="Westerberg I."/>
            <person name="Brannstrom I.O."/>
            <person name="Guillou S."/>
            <person name="Cros-Aarteil S."/>
            <person name="Calhoun S."/>
            <person name="Kuo A."/>
            <person name="Mondo S."/>
            <person name="Pangilinan J."/>
            <person name="Riley R."/>
            <person name="Labutti K."/>
            <person name="Andreopoulos B."/>
            <person name="Lipzen A."/>
            <person name="Chen C."/>
            <person name="Yanf M."/>
            <person name="Daum C."/>
            <person name="Ng V."/>
            <person name="Clum A."/>
            <person name="Steindorff A."/>
            <person name="Ohm R."/>
            <person name="Martin F."/>
            <person name="Silar P."/>
            <person name="Natvig D."/>
            <person name="Lalanne C."/>
            <person name="Gautier V."/>
            <person name="Ament-Velasquez S.L."/>
            <person name="Kruys A."/>
            <person name="Hutchinson M.I."/>
            <person name="Powell A.J."/>
            <person name="Barry K."/>
            <person name="Miller A.N."/>
            <person name="Grigoriev I.V."/>
            <person name="Debuchy R."/>
            <person name="Gladieux P."/>
            <person name="Thoren M.H."/>
            <person name="Johannesson H."/>
        </authorList>
    </citation>
    <scope>NUCLEOTIDE SEQUENCE</scope>
    <source>
        <strain evidence="2">CBS 958.72</strain>
    </source>
</reference>
<dbReference type="Gene3D" id="3.60.21.10">
    <property type="match status" value="1"/>
</dbReference>
<dbReference type="InterPro" id="IPR051693">
    <property type="entry name" value="UPF0046_metallophosphoest"/>
</dbReference>
<evidence type="ECO:0000313" key="2">
    <source>
        <dbReference type="EMBL" id="KAK3375852.1"/>
    </source>
</evidence>
<organism evidence="2 3">
    <name type="scientific">Lasiosphaeria ovina</name>
    <dbReference type="NCBI Taxonomy" id="92902"/>
    <lineage>
        <taxon>Eukaryota</taxon>
        <taxon>Fungi</taxon>
        <taxon>Dikarya</taxon>
        <taxon>Ascomycota</taxon>
        <taxon>Pezizomycotina</taxon>
        <taxon>Sordariomycetes</taxon>
        <taxon>Sordariomycetidae</taxon>
        <taxon>Sordariales</taxon>
        <taxon>Lasiosphaeriaceae</taxon>
        <taxon>Lasiosphaeria</taxon>
    </lineage>
</organism>
<dbReference type="Proteomes" id="UP001287356">
    <property type="component" value="Unassembled WGS sequence"/>
</dbReference>
<name>A0AAE0N9L2_9PEZI</name>
<keyword evidence="3" id="KW-1185">Reference proteome</keyword>